<protein>
    <submittedName>
        <fullName evidence="1">Uncharacterized protein</fullName>
    </submittedName>
</protein>
<dbReference type="AlphaFoldDB" id="A0AA36GF96"/>
<comment type="caution">
    <text evidence="1">The sequence shown here is derived from an EMBL/GenBank/DDBJ whole genome shotgun (WGS) entry which is preliminary data.</text>
</comment>
<organism evidence="1 2">
    <name type="scientific">Mesorhabditis spiculigera</name>
    <dbReference type="NCBI Taxonomy" id="96644"/>
    <lineage>
        <taxon>Eukaryota</taxon>
        <taxon>Metazoa</taxon>
        <taxon>Ecdysozoa</taxon>
        <taxon>Nematoda</taxon>
        <taxon>Chromadorea</taxon>
        <taxon>Rhabditida</taxon>
        <taxon>Rhabditina</taxon>
        <taxon>Rhabditomorpha</taxon>
        <taxon>Rhabditoidea</taxon>
        <taxon>Rhabditidae</taxon>
        <taxon>Mesorhabditinae</taxon>
        <taxon>Mesorhabditis</taxon>
    </lineage>
</organism>
<evidence type="ECO:0000313" key="2">
    <source>
        <dbReference type="Proteomes" id="UP001177023"/>
    </source>
</evidence>
<feature type="non-terminal residue" evidence="1">
    <location>
        <position position="1"/>
    </location>
</feature>
<dbReference type="EMBL" id="CATQJA010002665">
    <property type="protein sequence ID" value="CAJ0583116.1"/>
    <property type="molecule type" value="Genomic_DNA"/>
</dbReference>
<sequence length="213" mass="24295">MLLLLVLGLTGVLATRHTTLTQGHSPEKSTDILPSIYKACWAKCDNNLGTKTSQKAVVNMISSDNVKLSDFCWPYDEARKCAKACVTEEDQEEFLEPFYRRNYLAEFICYKHVDQFEIYMPCYQNKTTLEFLFDHCRYFHLSDSTALIADAVTCANIDCALKAIPRAIQRECHDPNDSDFSNKAAALMFRLITEFISGRPRLIRLRKACKQAG</sequence>
<gene>
    <name evidence="1" type="ORF">MSPICULIGERA_LOCUS21223</name>
</gene>
<keyword evidence="2" id="KW-1185">Reference proteome</keyword>
<proteinExistence type="predicted"/>
<reference evidence="1" key="1">
    <citation type="submission" date="2023-06" db="EMBL/GenBank/DDBJ databases">
        <authorList>
            <person name="Delattre M."/>
        </authorList>
    </citation>
    <scope>NUCLEOTIDE SEQUENCE</scope>
    <source>
        <strain evidence="1">AF72</strain>
    </source>
</reference>
<accession>A0AA36GF96</accession>
<evidence type="ECO:0000313" key="1">
    <source>
        <dbReference type="EMBL" id="CAJ0583116.1"/>
    </source>
</evidence>
<name>A0AA36GF96_9BILA</name>
<dbReference type="Proteomes" id="UP001177023">
    <property type="component" value="Unassembled WGS sequence"/>
</dbReference>